<dbReference type="GO" id="GO:0004519">
    <property type="term" value="F:endonuclease activity"/>
    <property type="evidence" value="ECO:0007669"/>
    <property type="project" value="UniProtKB-KW"/>
</dbReference>
<dbReference type="CDD" id="cd09084">
    <property type="entry name" value="EEP-2"/>
    <property type="match status" value="1"/>
</dbReference>
<proteinExistence type="predicted"/>
<sequence>MLQKISSRILLWSSIVLATGLLLSAWLPYLNPGKFWVAGFSGFFFPILFPVCLLLLPLLWWYKMKMPLLLCGIALCCAIPAALVTWSFHPVNAGEGTVANSFTLMTYNSSSMGLVAYKTEEARVAAIYDMIRKARPGILCMQEFYSNDQAGREHHIDSIMRTGNYGWHYFTCDKTHWNTWYYGISLFSRYPILSASSIPCGKSSAGSGSSFLQADLAINGDTIRIFSVHLTSYMFNSEDYNNMSAPGSSSLIYKMRSTFEKRSAQALQLAALVAESPYPAIVCGDFNDTPVSFTYKTVSHNMKDVFLETGNGLGRTLSFLSPTLRIDYLLAQPSFSIHSGGVLQIHPSEHFPVMACLSLKKH</sequence>
<keyword evidence="1" id="KW-0472">Membrane</keyword>
<keyword evidence="3" id="KW-0378">Hydrolase</keyword>
<feature type="transmembrane region" description="Helical" evidence="1">
    <location>
        <begin position="68"/>
        <end position="88"/>
    </location>
</feature>
<organism evidence="3 4">
    <name type="scientific">Chitinophaga hostae</name>
    <dbReference type="NCBI Taxonomy" id="2831022"/>
    <lineage>
        <taxon>Bacteria</taxon>
        <taxon>Pseudomonadati</taxon>
        <taxon>Bacteroidota</taxon>
        <taxon>Chitinophagia</taxon>
        <taxon>Chitinophagales</taxon>
        <taxon>Chitinophagaceae</taxon>
        <taxon>Chitinophaga</taxon>
    </lineage>
</organism>
<dbReference type="SUPFAM" id="SSF56219">
    <property type="entry name" value="DNase I-like"/>
    <property type="match status" value="1"/>
</dbReference>
<keyword evidence="1" id="KW-0812">Transmembrane</keyword>
<dbReference type="InterPro" id="IPR036691">
    <property type="entry name" value="Endo/exonu/phosph_ase_sf"/>
</dbReference>
<dbReference type="PANTHER" id="PTHR14859">
    <property type="entry name" value="CALCOFLUOR WHITE HYPERSENSITIVE PROTEIN PRECURSOR"/>
    <property type="match status" value="1"/>
</dbReference>
<feature type="transmembrane region" description="Helical" evidence="1">
    <location>
        <begin position="35"/>
        <end position="61"/>
    </location>
</feature>
<protein>
    <submittedName>
        <fullName evidence="3">Endonuclease/exonuclease/phosphatase family protein</fullName>
    </submittedName>
</protein>
<dbReference type="Proteomes" id="UP000676386">
    <property type="component" value="Unassembled WGS sequence"/>
</dbReference>
<evidence type="ECO:0000313" key="4">
    <source>
        <dbReference type="Proteomes" id="UP000676386"/>
    </source>
</evidence>
<feature type="domain" description="Endonuclease/exonuclease/phosphatase" evidence="2">
    <location>
        <begin position="121"/>
        <end position="348"/>
    </location>
</feature>
<dbReference type="InterPro" id="IPR051916">
    <property type="entry name" value="GPI-anchor_lipid_remodeler"/>
</dbReference>
<reference evidence="3 4" key="1">
    <citation type="submission" date="2021-04" db="EMBL/GenBank/DDBJ databases">
        <title>Chitinophaga sp. nov., isolated from the rhizosphere soil.</title>
        <authorList>
            <person name="He S."/>
        </authorList>
    </citation>
    <scope>NUCLEOTIDE SEQUENCE [LARGE SCALE GENOMIC DNA]</scope>
    <source>
        <strain evidence="3 4">2R12</strain>
    </source>
</reference>
<keyword evidence="4" id="KW-1185">Reference proteome</keyword>
<dbReference type="RefSeq" id="WP_211970784.1">
    <property type="nucleotide sequence ID" value="NZ_CBFHAM010000058.1"/>
</dbReference>
<dbReference type="EMBL" id="JAGTXB010000001">
    <property type="protein sequence ID" value="MBS0025749.1"/>
    <property type="molecule type" value="Genomic_DNA"/>
</dbReference>
<evidence type="ECO:0000256" key="1">
    <source>
        <dbReference type="SAM" id="Phobius"/>
    </source>
</evidence>
<accession>A0ABS5IS09</accession>
<feature type="transmembrane region" description="Helical" evidence="1">
    <location>
        <begin position="9"/>
        <end position="29"/>
    </location>
</feature>
<gene>
    <name evidence="3" type="ORF">KE626_00360</name>
</gene>
<keyword evidence="1" id="KW-1133">Transmembrane helix</keyword>
<keyword evidence="3" id="KW-0255">Endonuclease</keyword>
<comment type="caution">
    <text evidence="3">The sequence shown here is derived from an EMBL/GenBank/DDBJ whole genome shotgun (WGS) entry which is preliminary data.</text>
</comment>
<dbReference type="Gene3D" id="3.60.10.10">
    <property type="entry name" value="Endonuclease/exonuclease/phosphatase"/>
    <property type="match status" value="1"/>
</dbReference>
<evidence type="ECO:0000313" key="3">
    <source>
        <dbReference type="EMBL" id="MBS0025749.1"/>
    </source>
</evidence>
<keyword evidence="3" id="KW-0540">Nuclease</keyword>
<dbReference type="Pfam" id="PF03372">
    <property type="entry name" value="Exo_endo_phos"/>
    <property type="match status" value="1"/>
</dbReference>
<evidence type="ECO:0000259" key="2">
    <source>
        <dbReference type="Pfam" id="PF03372"/>
    </source>
</evidence>
<name>A0ABS5IS09_9BACT</name>
<dbReference type="InterPro" id="IPR005135">
    <property type="entry name" value="Endo/exonuclease/phosphatase"/>
</dbReference>
<dbReference type="PANTHER" id="PTHR14859:SF15">
    <property type="entry name" value="ENDONUCLEASE_EXONUCLEASE_PHOSPHATASE DOMAIN-CONTAINING PROTEIN"/>
    <property type="match status" value="1"/>
</dbReference>